<dbReference type="CDD" id="cd07718">
    <property type="entry name" value="RNaseZ_ELAC1_ELAC2-C-term-like_MBL-fold"/>
    <property type="match status" value="1"/>
</dbReference>
<name>A0ABD2W692_9HYME</name>
<keyword evidence="15" id="KW-0809">Transit peptide</keyword>
<dbReference type="EMBL" id="JBJJXI010000136">
    <property type="protein sequence ID" value="KAL3388080.1"/>
    <property type="molecule type" value="Genomic_DNA"/>
</dbReference>
<evidence type="ECO:0000256" key="8">
    <source>
        <dbReference type="ARBA" id="ARBA00022553"/>
    </source>
</evidence>
<keyword evidence="16" id="KW-0496">Mitochondrion</keyword>
<keyword evidence="10" id="KW-0540">Nuclease</keyword>
<evidence type="ECO:0000256" key="18">
    <source>
        <dbReference type="ARBA" id="ARBA00030689"/>
    </source>
</evidence>
<evidence type="ECO:0000256" key="6">
    <source>
        <dbReference type="ARBA" id="ARBA00012477"/>
    </source>
</evidence>
<evidence type="ECO:0000256" key="17">
    <source>
        <dbReference type="ARBA" id="ARBA00023242"/>
    </source>
</evidence>
<comment type="cofactor">
    <cofactor evidence="2">
        <name>Zn(2+)</name>
        <dbReference type="ChEBI" id="CHEBI:29105"/>
    </cofactor>
</comment>
<dbReference type="InterPro" id="IPR036866">
    <property type="entry name" value="RibonucZ/Hydroxyglut_hydro"/>
</dbReference>
<dbReference type="PANTHER" id="PTHR12553">
    <property type="entry name" value="ZINC PHOSPHODIESTERASE ELAC PROTEIN 2"/>
    <property type="match status" value="1"/>
</dbReference>
<keyword evidence="14" id="KW-0862">Zinc</keyword>
<evidence type="ECO:0000256" key="11">
    <source>
        <dbReference type="ARBA" id="ARBA00022723"/>
    </source>
</evidence>
<keyword evidence="26" id="KW-1185">Reference proteome</keyword>
<evidence type="ECO:0000256" key="19">
    <source>
        <dbReference type="ARBA" id="ARBA00030729"/>
    </source>
</evidence>
<dbReference type="InterPro" id="IPR027794">
    <property type="entry name" value="tRNase_Z_dom"/>
</dbReference>
<dbReference type="InterPro" id="IPR047151">
    <property type="entry name" value="RNZ2-like"/>
</dbReference>
<keyword evidence="13" id="KW-0378">Hydrolase</keyword>
<reference evidence="25 26" key="1">
    <citation type="journal article" date="2024" name="bioRxiv">
        <title>A reference genome for Trichogramma kaykai: A tiny desert-dwelling parasitoid wasp with competing sex-ratio distorters.</title>
        <authorList>
            <person name="Culotta J."/>
            <person name="Lindsey A.R."/>
        </authorList>
    </citation>
    <scope>NUCLEOTIDE SEQUENCE [LARGE SCALE GENOMIC DNA]</scope>
    <source>
        <strain evidence="25 26">KSX58</strain>
    </source>
</reference>
<evidence type="ECO:0000256" key="22">
    <source>
        <dbReference type="ARBA" id="ARBA00046098"/>
    </source>
</evidence>
<comment type="function">
    <text evidence="22">Zinc phosphodiesterase, which displays mitochondrial tRNA 3'-processing endonuclease activity. Involved in tRNA maturation, by removing a 3'-trailer from precursor tRNA. Associates with mitochondrial DNA complexes at the nucleoids to initiate RNA processing and ribosome assembly.</text>
</comment>
<evidence type="ECO:0000256" key="2">
    <source>
        <dbReference type="ARBA" id="ARBA00001947"/>
    </source>
</evidence>
<feature type="domain" description="tRNase Z endonuclease" evidence="24">
    <location>
        <begin position="36"/>
        <end position="83"/>
    </location>
</feature>
<comment type="catalytic activity">
    <reaction evidence="1">
        <text>Endonucleolytic cleavage of RNA, removing extra 3' nucleotides from tRNA precursor, generating 3' termini of tRNAs. A 3'-hydroxy group is left at the tRNA terminus and a 5'-phosphoryl group is left at the trailer molecule.</text>
        <dbReference type="EC" id="3.1.26.11"/>
    </reaction>
</comment>
<comment type="subcellular location">
    <subcellularLocation>
        <location evidence="4">Mitochondrion matrix</location>
    </subcellularLocation>
    <subcellularLocation>
        <location evidence="3">Nucleus</location>
    </subcellularLocation>
</comment>
<dbReference type="Pfam" id="PF13691">
    <property type="entry name" value="Lactamase_B_4"/>
    <property type="match status" value="1"/>
</dbReference>
<evidence type="ECO:0000256" key="3">
    <source>
        <dbReference type="ARBA" id="ARBA00004123"/>
    </source>
</evidence>
<dbReference type="EC" id="3.1.26.11" evidence="6"/>
<evidence type="ECO:0000313" key="25">
    <source>
        <dbReference type="EMBL" id="KAL3388080.1"/>
    </source>
</evidence>
<evidence type="ECO:0000313" key="26">
    <source>
        <dbReference type="Proteomes" id="UP001627154"/>
    </source>
</evidence>
<proteinExistence type="inferred from homology"/>
<evidence type="ECO:0000256" key="13">
    <source>
        <dbReference type="ARBA" id="ARBA00022801"/>
    </source>
</evidence>
<keyword evidence="9" id="KW-0819">tRNA processing</keyword>
<dbReference type="Proteomes" id="UP001627154">
    <property type="component" value="Unassembled WGS sequence"/>
</dbReference>
<evidence type="ECO:0000256" key="23">
    <source>
        <dbReference type="ARBA" id="ARBA00047136"/>
    </source>
</evidence>
<evidence type="ECO:0000256" key="21">
    <source>
        <dbReference type="ARBA" id="ARBA00032616"/>
    </source>
</evidence>
<dbReference type="GO" id="GO:0005634">
    <property type="term" value="C:nucleus"/>
    <property type="evidence" value="ECO:0007669"/>
    <property type="project" value="UniProtKB-SubCell"/>
</dbReference>
<dbReference type="GO" id="GO:0042645">
    <property type="term" value="C:mitochondrial nucleoid"/>
    <property type="evidence" value="ECO:0007669"/>
    <property type="project" value="UniProtKB-ARBA"/>
</dbReference>
<evidence type="ECO:0000256" key="16">
    <source>
        <dbReference type="ARBA" id="ARBA00023128"/>
    </source>
</evidence>
<dbReference type="Gene3D" id="3.60.15.10">
    <property type="entry name" value="Ribonuclease Z/Hydroxyacylglutathione hydrolase-like"/>
    <property type="match status" value="2"/>
</dbReference>
<dbReference type="FunFam" id="3.60.15.10:FF:000014">
    <property type="entry name" value="Zinc phosphodiesterase ELAC protein 2"/>
    <property type="match status" value="1"/>
</dbReference>
<dbReference type="PANTHER" id="PTHR12553:SF49">
    <property type="entry name" value="ZINC PHOSPHODIESTERASE ELAC PROTEIN 2"/>
    <property type="match status" value="1"/>
</dbReference>
<keyword evidence="12" id="KW-0255">Endonuclease</keyword>
<keyword evidence="11" id="KW-0479">Metal-binding</keyword>
<dbReference type="AlphaFoldDB" id="A0ABD2W692"/>
<evidence type="ECO:0000256" key="1">
    <source>
        <dbReference type="ARBA" id="ARBA00000402"/>
    </source>
</evidence>
<dbReference type="GO" id="GO:0042781">
    <property type="term" value="F:3'-tRNA processing endoribonuclease activity"/>
    <property type="evidence" value="ECO:0007669"/>
    <property type="project" value="UniProtKB-EC"/>
</dbReference>
<evidence type="ECO:0000256" key="10">
    <source>
        <dbReference type="ARBA" id="ARBA00022722"/>
    </source>
</evidence>
<gene>
    <name evidence="25" type="ORF">TKK_017140</name>
</gene>
<dbReference type="GO" id="GO:0046872">
    <property type="term" value="F:metal ion binding"/>
    <property type="evidence" value="ECO:0007669"/>
    <property type="project" value="UniProtKB-KW"/>
</dbReference>
<evidence type="ECO:0000256" key="9">
    <source>
        <dbReference type="ARBA" id="ARBA00022694"/>
    </source>
</evidence>
<dbReference type="Pfam" id="PF23023">
    <property type="entry name" value="Anti-Pycsar_Apyc1"/>
    <property type="match status" value="1"/>
</dbReference>
<evidence type="ECO:0000256" key="12">
    <source>
        <dbReference type="ARBA" id="ARBA00022759"/>
    </source>
</evidence>
<sequence>MDLKQQRKRKAPAVKIAPSQIYLQVIGNGSQAENRSLLLVTDHTSYLFNCGEGTQRLATEYKAKLTKIEHVFVTKPSWNNIGGLLGFYLTIQDTGVPEITMHGSDGLSDIVKATKDFVNLNPLKVNFSNKEHPFEDQTMSVSYIEIKSPVSEIDTINDTLCESEDDGPIAMINYYEYEENMCGKKPVRSNIPSQESLNLTESLKQRIDTVITFVCKIHPKVGSLNKEKCDAKGVPSGPILGKLKKGEDVTLPDGTIVRSIDVVSPSEPGPLFIVTECPNENWIDNFVQNSAFFKYQQTTASKKEEVASYVIHFSPNSVINHPKYKEWMHKFGPTTEHLIINEGNQDYASEAMYKLQHQLHLVHPSIFPFSSNQPLLQKENVESEIKSDLTIRKMKTLNTIHLRPFSGFKSTEVEIDKNKYLEEVFSIEGFESSLEKMKIEIQAKTSLLKLNNEYPKLLMLGTGSSIPNKVRNTSGMILRLNKNCSIILDCGEGTAGQIIRFFGNEKAGIIFKSIKAIYVSHLHADHHIGLIGILKQRERFTKERLFLVAPEEIKFYLKLYDRRFEPILNSFRLISNNELLHDNPLKLDLPIVNELYETLGLSNMKTCKVKHCPSAYGVAITTKDGLKISYSGDTRPWEEFIKLSKNSNLLIHEATMEDGLEQEAKVKRHSTMSEAVNVGVQAEADFILLTHFSQRYSKIPMLPEADIDFTRIGIAFDFMYVNWSQLKLLPIIYPCIELMFGEFRQMLEERAVKRELKRNEMESENL</sequence>
<accession>A0ABD2W692</accession>
<organism evidence="25 26">
    <name type="scientific">Trichogramma kaykai</name>
    <dbReference type="NCBI Taxonomy" id="54128"/>
    <lineage>
        <taxon>Eukaryota</taxon>
        <taxon>Metazoa</taxon>
        <taxon>Ecdysozoa</taxon>
        <taxon>Arthropoda</taxon>
        <taxon>Hexapoda</taxon>
        <taxon>Insecta</taxon>
        <taxon>Pterygota</taxon>
        <taxon>Neoptera</taxon>
        <taxon>Endopterygota</taxon>
        <taxon>Hymenoptera</taxon>
        <taxon>Apocrita</taxon>
        <taxon>Proctotrupomorpha</taxon>
        <taxon>Chalcidoidea</taxon>
        <taxon>Trichogrammatidae</taxon>
        <taxon>Trichogramma</taxon>
    </lineage>
</organism>
<evidence type="ECO:0000256" key="15">
    <source>
        <dbReference type="ARBA" id="ARBA00022946"/>
    </source>
</evidence>
<comment type="caution">
    <text evidence="25">The sequence shown here is derived from an EMBL/GenBank/DDBJ whole genome shotgun (WGS) entry which is preliminary data.</text>
</comment>
<evidence type="ECO:0000256" key="20">
    <source>
        <dbReference type="ARBA" id="ARBA00032104"/>
    </source>
</evidence>
<evidence type="ECO:0000256" key="14">
    <source>
        <dbReference type="ARBA" id="ARBA00022833"/>
    </source>
</evidence>
<dbReference type="SUPFAM" id="SSF56281">
    <property type="entry name" value="Metallo-hydrolase/oxidoreductase"/>
    <property type="match status" value="2"/>
</dbReference>
<comment type="subunit">
    <text evidence="23">Homodimer. Interacts with PTCD1.</text>
</comment>
<comment type="similarity">
    <text evidence="5">Belongs to the RNase Z family.</text>
</comment>
<evidence type="ECO:0000259" key="24">
    <source>
        <dbReference type="Pfam" id="PF13691"/>
    </source>
</evidence>
<evidence type="ECO:0000256" key="4">
    <source>
        <dbReference type="ARBA" id="ARBA00004305"/>
    </source>
</evidence>
<keyword evidence="17" id="KW-0539">Nucleus</keyword>
<protein>
    <recommendedName>
        <fullName evidence="7">Zinc phosphodiesterase ELAC protein 2</fullName>
        <ecNumber evidence="6">3.1.26.11</ecNumber>
    </recommendedName>
    <alternativeName>
        <fullName evidence="21">ElaC homolog protein 2</fullName>
    </alternativeName>
    <alternativeName>
        <fullName evidence="19">Ribonuclease Z 2</fullName>
    </alternativeName>
    <alternativeName>
        <fullName evidence="20">tRNA 3 endonuclease 2</fullName>
    </alternativeName>
    <alternativeName>
        <fullName evidence="18">tRNase Z 2</fullName>
    </alternativeName>
</protein>
<evidence type="ECO:0000256" key="7">
    <source>
        <dbReference type="ARBA" id="ARBA00013357"/>
    </source>
</evidence>
<keyword evidence="8" id="KW-0597">Phosphoprotein</keyword>
<evidence type="ECO:0000256" key="5">
    <source>
        <dbReference type="ARBA" id="ARBA00007823"/>
    </source>
</evidence>